<name>A0AAD6FBY2_9TELE</name>
<sequence>MAQAAQTDKEAEGEEEPLWKVRPLHGIYRRQTEGVADIDKSYQWLKKAGLNNSTEALIMAEGEQALSSRSMEADCAGVVQQGAVNILLEDNLWSQRRSEDRHGENMMKTLAHDEDSGREDMMKTEAHGEDMMKTQAHGEDSGS</sequence>
<protein>
    <submittedName>
        <fullName evidence="2">Uncharacterized protein</fullName>
    </submittedName>
</protein>
<dbReference type="AlphaFoldDB" id="A0AAD6FBY2"/>
<organism evidence="2 3">
    <name type="scientific">Pogonophryne albipinna</name>
    <dbReference type="NCBI Taxonomy" id="1090488"/>
    <lineage>
        <taxon>Eukaryota</taxon>
        <taxon>Metazoa</taxon>
        <taxon>Chordata</taxon>
        <taxon>Craniata</taxon>
        <taxon>Vertebrata</taxon>
        <taxon>Euteleostomi</taxon>
        <taxon>Actinopterygii</taxon>
        <taxon>Neopterygii</taxon>
        <taxon>Teleostei</taxon>
        <taxon>Neoteleostei</taxon>
        <taxon>Acanthomorphata</taxon>
        <taxon>Eupercaria</taxon>
        <taxon>Perciformes</taxon>
        <taxon>Notothenioidei</taxon>
        <taxon>Pogonophryne</taxon>
    </lineage>
</organism>
<accession>A0AAD6FBY2</accession>
<proteinExistence type="predicted"/>
<evidence type="ECO:0000313" key="2">
    <source>
        <dbReference type="EMBL" id="KAJ4928215.1"/>
    </source>
</evidence>
<feature type="region of interest" description="Disordered" evidence="1">
    <location>
        <begin position="95"/>
        <end position="143"/>
    </location>
</feature>
<evidence type="ECO:0000256" key="1">
    <source>
        <dbReference type="SAM" id="MobiDB-lite"/>
    </source>
</evidence>
<feature type="compositionally biased region" description="Basic and acidic residues" evidence="1">
    <location>
        <begin position="96"/>
        <end position="143"/>
    </location>
</feature>
<evidence type="ECO:0000313" key="3">
    <source>
        <dbReference type="Proteomes" id="UP001219934"/>
    </source>
</evidence>
<keyword evidence="3" id="KW-1185">Reference proteome</keyword>
<dbReference type="EMBL" id="JAPTMU010000018">
    <property type="protein sequence ID" value="KAJ4928215.1"/>
    <property type="molecule type" value="Genomic_DNA"/>
</dbReference>
<gene>
    <name evidence="2" type="ORF">JOQ06_016009</name>
</gene>
<reference evidence="2" key="1">
    <citation type="submission" date="2022-11" db="EMBL/GenBank/DDBJ databases">
        <title>Chromosome-level genome of Pogonophryne albipinna.</title>
        <authorList>
            <person name="Jo E."/>
        </authorList>
    </citation>
    <scope>NUCLEOTIDE SEQUENCE</scope>
    <source>
        <strain evidence="2">SGF0006</strain>
        <tissue evidence="2">Muscle</tissue>
    </source>
</reference>
<dbReference type="Proteomes" id="UP001219934">
    <property type="component" value="Unassembled WGS sequence"/>
</dbReference>
<comment type="caution">
    <text evidence="2">The sequence shown here is derived from an EMBL/GenBank/DDBJ whole genome shotgun (WGS) entry which is preliminary data.</text>
</comment>